<keyword evidence="1" id="KW-0812">Transmembrane</keyword>
<dbReference type="GO" id="GO:0008081">
    <property type="term" value="F:phosphoric diester hydrolase activity"/>
    <property type="evidence" value="ECO:0007669"/>
    <property type="project" value="UniProtKB-ARBA"/>
</dbReference>
<dbReference type="Pfam" id="PF13487">
    <property type="entry name" value="HD_5"/>
    <property type="match status" value="1"/>
</dbReference>
<dbReference type="Gene3D" id="1.10.3210.10">
    <property type="entry name" value="Hypothetical protein af1432"/>
    <property type="match status" value="2"/>
</dbReference>
<protein>
    <submittedName>
        <fullName evidence="3">Transporter substrate-binding domain-containing protein</fullName>
    </submittedName>
</protein>
<evidence type="ECO:0000313" key="3">
    <source>
        <dbReference type="EMBL" id="QBG34317.1"/>
    </source>
</evidence>
<accession>A0A4P6P4J7</accession>
<dbReference type="Pfam" id="PF00497">
    <property type="entry name" value="SBP_bac_3"/>
    <property type="match status" value="1"/>
</dbReference>
<dbReference type="InterPro" id="IPR001638">
    <property type="entry name" value="Solute-binding_3/MltF_N"/>
</dbReference>
<dbReference type="CDD" id="cd01007">
    <property type="entry name" value="PBP2_BvgS_HisK_like"/>
    <property type="match status" value="1"/>
</dbReference>
<dbReference type="PANTHER" id="PTHR45228:SF5">
    <property type="entry name" value="CYCLIC DI-GMP PHOSPHODIESTERASE VC_1348-RELATED"/>
    <property type="match status" value="1"/>
</dbReference>
<gene>
    <name evidence="3" type="ORF">EMK97_00450</name>
</gene>
<dbReference type="InterPro" id="IPR003607">
    <property type="entry name" value="HD/PDEase_dom"/>
</dbReference>
<dbReference type="SUPFAM" id="SSF103190">
    <property type="entry name" value="Sensory domain-like"/>
    <property type="match status" value="1"/>
</dbReference>
<keyword evidence="4" id="KW-1185">Reference proteome</keyword>
<dbReference type="InterPro" id="IPR037522">
    <property type="entry name" value="HD_GYP_dom"/>
</dbReference>
<dbReference type="InterPro" id="IPR052020">
    <property type="entry name" value="Cyclic_di-GMP/3'3'-cGAMP_PDE"/>
</dbReference>
<evidence type="ECO:0000256" key="1">
    <source>
        <dbReference type="SAM" id="Phobius"/>
    </source>
</evidence>
<feature type="transmembrane region" description="Helical" evidence="1">
    <location>
        <begin position="12"/>
        <end position="39"/>
    </location>
</feature>
<dbReference type="InterPro" id="IPR029151">
    <property type="entry name" value="Sensor-like_sf"/>
</dbReference>
<dbReference type="SUPFAM" id="SSF109604">
    <property type="entry name" value="HD-domain/PDEase-like"/>
    <property type="match status" value="2"/>
</dbReference>
<keyword evidence="1" id="KW-1133">Transmembrane helix</keyword>
<dbReference type="PANTHER" id="PTHR45228">
    <property type="entry name" value="CYCLIC DI-GMP PHOSPHODIESTERASE TM_0186-RELATED"/>
    <property type="match status" value="1"/>
</dbReference>
<proteinExistence type="predicted"/>
<organism evidence="3 4">
    <name type="scientific">Litorilituus sediminis</name>
    <dbReference type="NCBI Taxonomy" id="718192"/>
    <lineage>
        <taxon>Bacteria</taxon>
        <taxon>Pseudomonadati</taxon>
        <taxon>Pseudomonadota</taxon>
        <taxon>Gammaproteobacteria</taxon>
        <taxon>Alteromonadales</taxon>
        <taxon>Colwelliaceae</taxon>
        <taxon>Litorilituus</taxon>
    </lineage>
</organism>
<dbReference type="Gene3D" id="6.10.340.10">
    <property type="match status" value="1"/>
</dbReference>
<dbReference type="SUPFAM" id="SSF53850">
    <property type="entry name" value="Periplasmic binding protein-like II"/>
    <property type="match status" value="1"/>
</dbReference>
<dbReference type="Gene3D" id="3.30.450.20">
    <property type="entry name" value="PAS domain"/>
    <property type="match status" value="1"/>
</dbReference>
<dbReference type="SMART" id="SM00471">
    <property type="entry name" value="HDc"/>
    <property type="match status" value="1"/>
</dbReference>
<dbReference type="AlphaFoldDB" id="A0A4P6P4J7"/>
<dbReference type="Proteomes" id="UP000290244">
    <property type="component" value="Chromosome"/>
</dbReference>
<dbReference type="SMART" id="SM00062">
    <property type="entry name" value="PBPb"/>
    <property type="match status" value="1"/>
</dbReference>
<dbReference type="CDD" id="cd00077">
    <property type="entry name" value="HDc"/>
    <property type="match status" value="1"/>
</dbReference>
<dbReference type="PROSITE" id="PS51832">
    <property type="entry name" value="HD_GYP"/>
    <property type="match status" value="1"/>
</dbReference>
<dbReference type="KEGG" id="lsd:EMK97_00450"/>
<feature type="domain" description="HD-GYP" evidence="2">
    <location>
        <begin position="844"/>
        <end position="1043"/>
    </location>
</feature>
<evidence type="ECO:0000259" key="2">
    <source>
        <dbReference type="PROSITE" id="PS51832"/>
    </source>
</evidence>
<keyword evidence="1" id="KW-0472">Membrane</keyword>
<name>A0A4P6P4J7_9GAMM</name>
<dbReference type="RefSeq" id="WP_130598411.1">
    <property type="nucleotide sequence ID" value="NZ_CP034759.1"/>
</dbReference>
<sequence length="1066" mass="120206">MKTLPRRLKKHTIRYTVVSIFILATLITATVAIGLQYYFSKSMATETASELFQLASKNTKNHLLATDIKAESLTLILAQIGELVAENEIAPDTYNIFAEVLKSNSDLYAIYIGLDNGDFYELINLEASPKIRAQIKASYKDRWVSVTINGQGEQRKRTFNYFDANMQLRASRAEPSHYDATTRPWFVNASQASVYRTDPYLFQHLQAPGRTYSTKVPNTNITLAVDIALSSIDAYLTKQGLNAQGKTDKDIYLFQQSGEIISTNKSQTRQLSTLTSSPLPLTVAEQQLVQSSGEIIVSNENDWAPIDFSVAGAPHGYSIDYLNLISQMTGLNFKFVNGFSWLELTEKFKQNDIDILQPIFKNKNNAQLGLYSNSFLSLPFAIITQELGQGSDNNISHLSQLNGKELAIPAGWSIIESVKAHFPQISIIELASTKAVLEAVANGEVYAGLDNEIIFSYTQKQFFIENIKYHTNIDFSPAKVSHNLHFMVNKSRADLLAIINKAIKHISLEQHQFLKDKWLSDKQIEKQELSVVPHKELLQLTERKDSYDQLVPLEIDGVLHYIYLTPANHDHSEFLAILTPSDSIFASSNAKVQLSILITSVCLFFVLPVSWLFSGPIVKPIKQLAQENEKIKNRQYASVTKVATNIKEIDALAVSLVEMSSAIQHHEKSQIELMDAFIQLIAQTIDDKSPYTGNHCKRVPDLGLSLANAAAESNSPPFKDFSFKSEEEYREFKTAAWLHDCGKIITPEHIVDKGSKLETIYNRIHEVRMRFEVLWRDAEIEFHQQLAKNPEQKQQLSAALADKQQQLTDDFAFIASANVGGEFMSDDKVARLTELAKITWQRHFDDTLGLSPVEELNLKSSKPTLPATETLLIDKPEHIIARTNAPNFDDKLGIKMTIPEHQYNLGELYNLSISRGTLTAEDRFKINEHIIGTIKMLDKLPFPKELARVPRYASTHHETLIGTGYPRKLSAEDLSIPERVLVIADIFEALTAGDRPYKKAKSLSVAIDILHKFALEQHIDFDLFELFLTSGVYLDFAEKHMKDEQIDKVNIAQYIRKNKQEIAIAS</sequence>
<reference evidence="3 4" key="1">
    <citation type="submission" date="2018-12" db="EMBL/GenBank/DDBJ databases">
        <title>Complete genome of Litorilituus sediminis.</title>
        <authorList>
            <person name="Liu A."/>
            <person name="Rong J."/>
        </authorList>
    </citation>
    <scope>NUCLEOTIDE SEQUENCE [LARGE SCALE GENOMIC DNA]</scope>
    <source>
        <strain evidence="3 4">JCM 17549</strain>
    </source>
</reference>
<dbReference type="Gene3D" id="3.40.190.10">
    <property type="entry name" value="Periplasmic binding protein-like II"/>
    <property type="match status" value="2"/>
</dbReference>
<dbReference type="EMBL" id="CP034759">
    <property type="protein sequence ID" value="QBG34317.1"/>
    <property type="molecule type" value="Genomic_DNA"/>
</dbReference>
<evidence type="ECO:0000313" key="4">
    <source>
        <dbReference type="Proteomes" id="UP000290244"/>
    </source>
</evidence>
<dbReference type="OrthoDB" id="9764808at2"/>